<evidence type="ECO:0000313" key="3">
    <source>
        <dbReference type="Proteomes" id="UP000664034"/>
    </source>
</evidence>
<gene>
    <name evidence="2" type="ORF">J2I47_15030</name>
</gene>
<proteinExistence type="predicted"/>
<sequence length="902" mass="104408">MNYIISHIDRRINFLEASNDKSALKVQLQAKFEFYLILMLGYMWSNLDRIEEEDKLHVCTSILRPSVGSIVSILRTLDVDKSLFGNKKYKTVQDQLNKYPQLRNEKIGHGYSFEDDLDSCIKLFKDLITVIEEQNYMFFTNEKTDIIHVKGIRDNQYYGINYKAEGFDYTVWHCSKEVDTFEIDSLYLYATDMNYTKIGPFVLIEDEDNFYTFSNVQDKLTGRSKFNKLIKTGVTYKDISSFRNLNVLSDGIKKRALNGTVINNFSNNFKRYIDVGIKGKIKNFLTTNKSSVFATLWGHGGVGKTASIQSLCEDLSNQDKKIFDYIIFLSAKDRYYNYYKGVVENIDEKNISTFEEIIMYINNVLFSNKTFDLEAIVNFEGYILLIIDDFETFAKEENRKISKFISSLDINRHKVLITTRAATLISGEEISTNELSEDETVVFLKEAIGIEVPSFVIETILPQLTKSTVKTKLHQVTGGRPLFIFQFAILLGQKGNLMDSLEHDIKGSQGANVFLYDRLYDYLSLDAKNMFLAASLLVSEDDLSNLVSKLRFILNKEGKEAEFRNALNELIKLKIIEIEDKDFFKVYSVDILRIMKKYYDTKGEEYDGSITSRFNLVTIDKKLSTDTALLANADASRPVNTEAEVEGKYRHILNREKSPTDVKLRAALNFGEYLFSNAGKIDKALDFLKAYNHLFSKEWRYVIMYARYSWSEGSKENRLYAINLLQDSITQKLDITDEARIEILGTLMVYVTIQITDERYELKEQRTYGEVTESQFRAIYHTQKERFEKIYKFPGKKLYDIAKSSDLMLMKPSVRSYLIDGINQFVEVCIRINNFNMAKSVCTYIINTLPQNFHGAFKNKMNRINRIHSDKNRVKKSDKLGFSSQDSDLAIRLKEAMKNNKV</sequence>
<feature type="domain" description="NB-ARC" evidence="1">
    <location>
        <begin position="278"/>
        <end position="444"/>
    </location>
</feature>
<dbReference type="SUPFAM" id="SSF52540">
    <property type="entry name" value="P-loop containing nucleoside triphosphate hydrolases"/>
    <property type="match status" value="1"/>
</dbReference>
<dbReference type="AlphaFoldDB" id="A0A939K6S5"/>
<accession>A0A939K6S5</accession>
<comment type="caution">
    <text evidence="2">The sequence shown here is derived from an EMBL/GenBank/DDBJ whole genome shotgun (WGS) entry which is preliminary data.</text>
</comment>
<dbReference type="Gene3D" id="3.40.50.300">
    <property type="entry name" value="P-loop containing nucleotide triphosphate hydrolases"/>
    <property type="match status" value="1"/>
</dbReference>
<dbReference type="InterPro" id="IPR027417">
    <property type="entry name" value="P-loop_NTPase"/>
</dbReference>
<keyword evidence="3" id="KW-1185">Reference proteome</keyword>
<dbReference type="EMBL" id="JAFMYV010000007">
    <property type="protein sequence ID" value="MBO0937870.1"/>
    <property type="molecule type" value="Genomic_DNA"/>
</dbReference>
<name>A0A939K6S5_9BACT</name>
<dbReference type="RefSeq" id="WP_207365410.1">
    <property type="nucleotide sequence ID" value="NZ_JAFMYV010000007.1"/>
</dbReference>
<reference evidence="2" key="1">
    <citation type="submission" date="2021-03" db="EMBL/GenBank/DDBJ databases">
        <title>Fibrella sp. HMF5335 genome sequencing and assembly.</title>
        <authorList>
            <person name="Kang H."/>
            <person name="Kim H."/>
            <person name="Bae S."/>
            <person name="Joh K."/>
        </authorList>
    </citation>
    <scope>NUCLEOTIDE SEQUENCE</scope>
    <source>
        <strain evidence="2">HMF5335</strain>
    </source>
</reference>
<protein>
    <recommendedName>
        <fullName evidence="1">NB-ARC domain-containing protein</fullName>
    </recommendedName>
</protein>
<evidence type="ECO:0000313" key="2">
    <source>
        <dbReference type="EMBL" id="MBO0937870.1"/>
    </source>
</evidence>
<dbReference type="GO" id="GO:0043531">
    <property type="term" value="F:ADP binding"/>
    <property type="evidence" value="ECO:0007669"/>
    <property type="project" value="InterPro"/>
</dbReference>
<dbReference type="Proteomes" id="UP000664034">
    <property type="component" value="Unassembled WGS sequence"/>
</dbReference>
<organism evidence="2 3">
    <name type="scientific">Fibrella rubiginis</name>
    <dbReference type="NCBI Taxonomy" id="2817060"/>
    <lineage>
        <taxon>Bacteria</taxon>
        <taxon>Pseudomonadati</taxon>
        <taxon>Bacteroidota</taxon>
        <taxon>Cytophagia</taxon>
        <taxon>Cytophagales</taxon>
        <taxon>Spirosomataceae</taxon>
        <taxon>Fibrella</taxon>
    </lineage>
</organism>
<evidence type="ECO:0000259" key="1">
    <source>
        <dbReference type="Pfam" id="PF00931"/>
    </source>
</evidence>
<dbReference type="Pfam" id="PF00931">
    <property type="entry name" value="NB-ARC"/>
    <property type="match status" value="1"/>
</dbReference>
<dbReference type="InterPro" id="IPR002182">
    <property type="entry name" value="NB-ARC"/>
</dbReference>